<dbReference type="InterPro" id="IPR045621">
    <property type="entry name" value="BPD_transp_1_N"/>
</dbReference>
<sequence>MAAYVLRRVAVLPLMLLGASLAIFFMLRLGAGDPALDYLRLSQVPPTDAALAEARQTLGLDRPAAVQYLDWLAAALRGDLGVSYATRRPVMDDLLHYLPATLQLAGAAFALTLLASVPLGLWAARHRERWQDHVVRAVCFLGVSMPNFWLGFLLVLGLSVTLGWLPPMGRGGWAHLVMPAIAVSFMSMAINARLLRASLLEAGGQPHVRYARLRGLSAGRVEHAHILRNALIPVVTASGMHLAELIGGTLVVESVFGWPGVGRYAVSAIFNRDYPVIQGFALMMVVIFAACNLVVDVAYAMLDPRMRAARGPAPEREADTGGPASPTRFTGPASADDALCPSAVPGARS</sequence>
<dbReference type="InterPro" id="IPR050045">
    <property type="entry name" value="Opp2B"/>
</dbReference>
<gene>
    <name evidence="14" type="primary">nikB</name>
    <name evidence="14" type="ORF">FOZ76_01335</name>
</gene>
<proteinExistence type="inferred from homology"/>
<evidence type="ECO:0000256" key="4">
    <source>
        <dbReference type="ARBA" id="ARBA00022596"/>
    </source>
</evidence>
<feature type="region of interest" description="Disordered" evidence="12">
    <location>
        <begin position="309"/>
        <end position="349"/>
    </location>
</feature>
<dbReference type="Pfam" id="PF19300">
    <property type="entry name" value="BPD_transp_1_N"/>
    <property type="match status" value="1"/>
</dbReference>
<feature type="transmembrane region" description="Helical" evidence="11">
    <location>
        <begin position="276"/>
        <end position="302"/>
    </location>
</feature>
<dbReference type="NCBIfam" id="NF045470">
    <property type="entry name" value="Opp2B"/>
    <property type="match status" value="1"/>
</dbReference>
<dbReference type="GO" id="GO:0015099">
    <property type="term" value="F:nickel cation transmembrane transporter activity"/>
    <property type="evidence" value="ECO:0007669"/>
    <property type="project" value="InterPro"/>
</dbReference>
<dbReference type="InterPro" id="IPR035906">
    <property type="entry name" value="MetI-like_sf"/>
</dbReference>
<evidence type="ECO:0000256" key="1">
    <source>
        <dbReference type="ARBA" id="ARBA00004651"/>
    </source>
</evidence>
<feature type="transmembrane region" description="Helical" evidence="11">
    <location>
        <begin position="172"/>
        <end position="190"/>
    </location>
</feature>
<evidence type="ECO:0000256" key="12">
    <source>
        <dbReference type="SAM" id="MobiDB-lite"/>
    </source>
</evidence>
<name>A0A556B1L0_9BURK</name>
<dbReference type="GO" id="GO:0005886">
    <property type="term" value="C:plasma membrane"/>
    <property type="evidence" value="ECO:0007669"/>
    <property type="project" value="UniProtKB-SubCell"/>
</dbReference>
<protein>
    <submittedName>
        <fullName evidence="14">Nickel ABC transporter permease subunit NikB</fullName>
    </submittedName>
</protein>
<evidence type="ECO:0000256" key="11">
    <source>
        <dbReference type="RuleBase" id="RU363032"/>
    </source>
</evidence>
<feature type="domain" description="ABC transmembrane type-1" evidence="13">
    <location>
        <begin position="98"/>
        <end position="295"/>
    </location>
</feature>
<dbReference type="PANTHER" id="PTHR43163">
    <property type="entry name" value="DIPEPTIDE TRANSPORT SYSTEM PERMEASE PROTEIN DPPB-RELATED"/>
    <property type="match status" value="1"/>
</dbReference>
<dbReference type="PROSITE" id="PS50928">
    <property type="entry name" value="ABC_TM1"/>
    <property type="match status" value="1"/>
</dbReference>
<evidence type="ECO:0000313" key="15">
    <source>
        <dbReference type="Proteomes" id="UP000318405"/>
    </source>
</evidence>
<keyword evidence="4" id="KW-0533">Nickel</keyword>
<evidence type="ECO:0000256" key="7">
    <source>
        <dbReference type="ARBA" id="ARBA00023065"/>
    </source>
</evidence>
<evidence type="ECO:0000256" key="9">
    <source>
        <dbReference type="ARBA" id="ARBA00023136"/>
    </source>
</evidence>
<comment type="similarity">
    <text evidence="10">Belongs to the binding-protein-dependent transport system permease family. OppBC subfamily.</text>
</comment>
<keyword evidence="7" id="KW-0406">Ion transport</keyword>
<organism evidence="14 15">
    <name type="scientific">Verticiella sediminum</name>
    <dbReference type="NCBI Taxonomy" id="1247510"/>
    <lineage>
        <taxon>Bacteria</taxon>
        <taxon>Pseudomonadati</taxon>
        <taxon>Pseudomonadota</taxon>
        <taxon>Betaproteobacteria</taxon>
        <taxon>Burkholderiales</taxon>
        <taxon>Alcaligenaceae</taxon>
        <taxon>Verticiella</taxon>
    </lineage>
</organism>
<evidence type="ECO:0000313" key="14">
    <source>
        <dbReference type="EMBL" id="TSH99053.1"/>
    </source>
</evidence>
<keyword evidence="3" id="KW-1003">Cell membrane</keyword>
<keyword evidence="8" id="KW-0921">Nickel transport</keyword>
<feature type="transmembrane region" description="Helical" evidence="11">
    <location>
        <begin position="230"/>
        <end position="256"/>
    </location>
</feature>
<feature type="transmembrane region" description="Helical" evidence="11">
    <location>
        <begin position="12"/>
        <end position="31"/>
    </location>
</feature>
<dbReference type="OrthoDB" id="9803623at2"/>
<keyword evidence="15" id="KW-1185">Reference proteome</keyword>
<accession>A0A556B1L0</accession>
<dbReference type="InterPro" id="IPR014156">
    <property type="entry name" value="Nickel_NikB"/>
</dbReference>
<evidence type="ECO:0000256" key="2">
    <source>
        <dbReference type="ARBA" id="ARBA00022448"/>
    </source>
</evidence>
<comment type="caution">
    <text evidence="14">The sequence shown here is derived from an EMBL/GenBank/DDBJ whole genome shotgun (WGS) entry which is preliminary data.</text>
</comment>
<feature type="transmembrane region" description="Helical" evidence="11">
    <location>
        <begin position="100"/>
        <end position="122"/>
    </location>
</feature>
<reference evidence="14 15" key="1">
    <citation type="submission" date="2019-07" db="EMBL/GenBank/DDBJ databases">
        <title>Qingshengfaniella alkalisoli gen. nov., sp. nov., isolated from saline soil.</title>
        <authorList>
            <person name="Xu L."/>
            <person name="Huang X.-X."/>
            <person name="Sun J.-Q."/>
        </authorList>
    </citation>
    <scope>NUCLEOTIDE SEQUENCE [LARGE SCALE GENOMIC DNA]</scope>
    <source>
        <strain evidence="14 15">DSM 27279</strain>
    </source>
</reference>
<feature type="transmembrane region" description="Helical" evidence="11">
    <location>
        <begin position="134"/>
        <end position="160"/>
    </location>
</feature>
<dbReference type="AlphaFoldDB" id="A0A556B1L0"/>
<keyword evidence="6 11" id="KW-1133">Transmembrane helix</keyword>
<keyword evidence="9 11" id="KW-0472">Membrane</keyword>
<dbReference type="NCBIfam" id="TIGR02789">
    <property type="entry name" value="nickel_nikB"/>
    <property type="match status" value="1"/>
</dbReference>
<dbReference type="PANTHER" id="PTHR43163:SF6">
    <property type="entry name" value="DIPEPTIDE TRANSPORT SYSTEM PERMEASE PROTEIN DPPB-RELATED"/>
    <property type="match status" value="1"/>
</dbReference>
<keyword evidence="5 11" id="KW-0812">Transmembrane</keyword>
<evidence type="ECO:0000256" key="5">
    <source>
        <dbReference type="ARBA" id="ARBA00022692"/>
    </source>
</evidence>
<dbReference type="CDD" id="cd06261">
    <property type="entry name" value="TM_PBP2"/>
    <property type="match status" value="1"/>
</dbReference>
<dbReference type="SUPFAM" id="SSF161098">
    <property type="entry name" value="MetI-like"/>
    <property type="match status" value="1"/>
</dbReference>
<dbReference type="Gene3D" id="1.10.3720.10">
    <property type="entry name" value="MetI-like"/>
    <property type="match status" value="1"/>
</dbReference>
<evidence type="ECO:0000259" key="13">
    <source>
        <dbReference type="PROSITE" id="PS50928"/>
    </source>
</evidence>
<evidence type="ECO:0000256" key="3">
    <source>
        <dbReference type="ARBA" id="ARBA00022475"/>
    </source>
</evidence>
<dbReference type="NCBIfam" id="NF007677">
    <property type="entry name" value="PRK10352.1"/>
    <property type="match status" value="1"/>
</dbReference>
<dbReference type="Pfam" id="PF00528">
    <property type="entry name" value="BPD_transp_1"/>
    <property type="match status" value="1"/>
</dbReference>
<dbReference type="Proteomes" id="UP000318405">
    <property type="component" value="Unassembled WGS sequence"/>
</dbReference>
<evidence type="ECO:0000256" key="6">
    <source>
        <dbReference type="ARBA" id="ARBA00022989"/>
    </source>
</evidence>
<keyword evidence="2 11" id="KW-0813">Transport</keyword>
<evidence type="ECO:0000256" key="10">
    <source>
        <dbReference type="ARBA" id="ARBA00024202"/>
    </source>
</evidence>
<dbReference type="EMBL" id="VLTJ01000002">
    <property type="protein sequence ID" value="TSH99053.1"/>
    <property type="molecule type" value="Genomic_DNA"/>
</dbReference>
<dbReference type="GO" id="GO:0071916">
    <property type="term" value="F:dipeptide transmembrane transporter activity"/>
    <property type="evidence" value="ECO:0007669"/>
    <property type="project" value="TreeGrafter"/>
</dbReference>
<comment type="subcellular location">
    <subcellularLocation>
        <location evidence="1 11">Cell membrane</location>
        <topology evidence="1 11">Multi-pass membrane protein</topology>
    </subcellularLocation>
</comment>
<evidence type="ECO:0000256" key="8">
    <source>
        <dbReference type="ARBA" id="ARBA00023112"/>
    </source>
</evidence>
<dbReference type="InterPro" id="IPR000515">
    <property type="entry name" value="MetI-like"/>
</dbReference>